<dbReference type="Proteomes" id="UP001190700">
    <property type="component" value="Unassembled WGS sequence"/>
</dbReference>
<reference evidence="1 2" key="1">
    <citation type="journal article" date="2015" name="Genome Biol. Evol.">
        <title>Comparative Genomics of a Bacterivorous Green Alga Reveals Evolutionary Causalities and Consequences of Phago-Mixotrophic Mode of Nutrition.</title>
        <authorList>
            <person name="Burns J.A."/>
            <person name="Paasch A."/>
            <person name="Narechania A."/>
            <person name="Kim E."/>
        </authorList>
    </citation>
    <scope>NUCLEOTIDE SEQUENCE [LARGE SCALE GENOMIC DNA]</scope>
    <source>
        <strain evidence="1 2">PLY_AMNH</strain>
    </source>
</reference>
<organism evidence="1 2">
    <name type="scientific">Cymbomonas tetramitiformis</name>
    <dbReference type="NCBI Taxonomy" id="36881"/>
    <lineage>
        <taxon>Eukaryota</taxon>
        <taxon>Viridiplantae</taxon>
        <taxon>Chlorophyta</taxon>
        <taxon>Pyramimonadophyceae</taxon>
        <taxon>Pyramimonadales</taxon>
        <taxon>Pyramimonadaceae</taxon>
        <taxon>Cymbomonas</taxon>
    </lineage>
</organism>
<gene>
    <name evidence="1" type="ORF">CYMTET_6048</name>
</gene>
<dbReference type="InterPro" id="IPR050951">
    <property type="entry name" value="Retrovirus_Pol_polyprotein"/>
</dbReference>
<dbReference type="AlphaFoldDB" id="A0AAE0LIG5"/>
<sequence>MNFGDRSAATVARIYFGTVWRQHGAPMKIVSDRDPRFLDAFWKDLMRLTTPYNPRSDGQRAEHTNRVVEGMLRSFVDGNPEDWDLYSTNVEFAINDSLAQWRNRKLSKRWHVPLAVTERFYSGMQAGLPEADGGAPVAYPLQLPPRWRIHDVFAQHRLKPYVGGADAFASRRQPAIPEAVIVDGQREAHVDHILARRLRSSRGKEIVEWKVR</sequence>
<dbReference type="GO" id="GO:0003676">
    <property type="term" value="F:nucleic acid binding"/>
    <property type="evidence" value="ECO:0007669"/>
    <property type="project" value="InterPro"/>
</dbReference>
<evidence type="ECO:0000313" key="1">
    <source>
        <dbReference type="EMBL" id="KAK3286397.1"/>
    </source>
</evidence>
<comment type="caution">
    <text evidence="1">The sequence shown here is derived from an EMBL/GenBank/DDBJ whole genome shotgun (WGS) entry which is preliminary data.</text>
</comment>
<keyword evidence="2" id="KW-1185">Reference proteome</keyword>
<dbReference type="EMBL" id="LGRX02001290">
    <property type="protein sequence ID" value="KAK3286397.1"/>
    <property type="molecule type" value="Genomic_DNA"/>
</dbReference>
<proteinExistence type="predicted"/>
<dbReference type="PANTHER" id="PTHR37984:SF15">
    <property type="entry name" value="INTEGRASE CATALYTIC DOMAIN-CONTAINING PROTEIN"/>
    <property type="match status" value="1"/>
</dbReference>
<name>A0AAE0LIG5_9CHLO</name>
<dbReference type="InterPro" id="IPR036397">
    <property type="entry name" value="RNaseH_sf"/>
</dbReference>
<protein>
    <recommendedName>
        <fullName evidence="3">Integrase catalytic domain-containing protein</fullName>
    </recommendedName>
</protein>
<dbReference type="PANTHER" id="PTHR37984">
    <property type="entry name" value="PROTEIN CBG26694"/>
    <property type="match status" value="1"/>
</dbReference>
<dbReference type="Gene3D" id="3.30.420.10">
    <property type="entry name" value="Ribonuclease H-like superfamily/Ribonuclease H"/>
    <property type="match status" value="1"/>
</dbReference>
<evidence type="ECO:0000313" key="2">
    <source>
        <dbReference type="Proteomes" id="UP001190700"/>
    </source>
</evidence>
<accession>A0AAE0LIG5</accession>
<dbReference type="InterPro" id="IPR012337">
    <property type="entry name" value="RNaseH-like_sf"/>
</dbReference>
<evidence type="ECO:0008006" key="3">
    <source>
        <dbReference type="Google" id="ProtNLM"/>
    </source>
</evidence>
<dbReference type="SUPFAM" id="SSF53098">
    <property type="entry name" value="Ribonuclease H-like"/>
    <property type="match status" value="1"/>
</dbReference>